<gene>
    <name evidence="1" type="ORF">AVEN_202248_1</name>
</gene>
<reference evidence="1 2" key="1">
    <citation type="journal article" date="2019" name="Sci. Rep.">
        <title>Orb-weaving spider Araneus ventricosus genome elucidates the spidroin gene catalogue.</title>
        <authorList>
            <person name="Kono N."/>
            <person name="Nakamura H."/>
            <person name="Ohtoshi R."/>
            <person name="Moran D.A.P."/>
            <person name="Shinohara A."/>
            <person name="Yoshida Y."/>
            <person name="Fujiwara M."/>
            <person name="Mori M."/>
            <person name="Tomita M."/>
            <person name="Arakawa K."/>
        </authorList>
    </citation>
    <scope>NUCLEOTIDE SEQUENCE [LARGE SCALE GENOMIC DNA]</scope>
</reference>
<comment type="caution">
    <text evidence="1">The sequence shown here is derived from an EMBL/GenBank/DDBJ whole genome shotgun (WGS) entry which is preliminary data.</text>
</comment>
<evidence type="ECO:0000313" key="2">
    <source>
        <dbReference type="Proteomes" id="UP000499080"/>
    </source>
</evidence>
<accession>A0A4Y2CQM4</accession>
<proteinExistence type="predicted"/>
<organism evidence="1 2">
    <name type="scientific">Araneus ventricosus</name>
    <name type="common">Orbweaver spider</name>
    <name type="synonym">Epeira ventricosa</name>
    <dbReference type="NCBI Taxonomy" id="182803"/>
    <lineage>
        <taxon>Eukaryota</taxon>
        <taxon>Metazoa</taxon>
        <taxon>Ecdysozoa</taxon>
        <taxon>Arthropoda</taxon>
        <taxon>Chelicerata</taxon>
        <taxon>Arachnida</taxon>
        <taxon>Araneae</taxon>
        <taxon>Araneomorphae</taxon>
        <taxon>Entelegynae</taxon>
        <taxon>Araneoidea</taxon>
        <taxon>Araneidae</taxon>
        <taxon>Araneus</taxon>
    </lineage>
</organism>
<dbReference type="Proteomes" id="UP000499080">
    <property type="component" value="Unassembled WGS sequence"/>
</dbReference>
<dbReference type="AlphaFoldDB" id="A0A4Y2CQM4"/>
<sequence>MPSPSDLCCYLVCSIPAEARRVLRCHVDYDICDPLNDYSTTDAHIKPKFLSRITKSLQRPPKGMVTNEIWHASGSGISCKWLYAKKVMV</sequence>
<name>A0A4Y2CQM4_ARAVE</name>
<dbReference type="EMBL" id="BGPR01000216">
    <property type="protein sequence ID" value="GBM05615.1"/>
    <property type="molecule type" value="Genomic_DNA"/>
</dbReference>
<keyword evidence="2" id="KW-1185">Reference proteome</keyword>
<evidence type="ECO:0000313" key="1">
    <source>
        <dbReference type="EMBL" id="GBM05615.1"/>
    </source>
</evidence>
<protein>
    <submittedName>
        <fullName evidence="1">Uncharacterized protein</fullName>
    </submittedName>
</protein>